<feature type="region of interest" description="Disordered" evidence="1">
    <location>
        <begin position="48"/>
        <end position="86"/>
    </location>
</feature>
<dbReference type="EMBL" id="RSEB01000004">
    <property type="protein sequence ID" value="RRR98204.1"/>
    <property type="molecule type" value="Genomic_DNA"/>
</dbReference>
<evidence type="ECO:0008006" key="4">
    <source>
        <dbReference type="Google" id="ProtNLM"/>
    </source>
</evidence>
<dbReference type="RefSeq" id="WP_125248513.1">
    <property type="nucleotide sequence ID" value="NZ_RSEB01000004.1"/>
</dbReference>
<sequence>MGLLDKFNELKDMVTGAVEEAKGQAGEMAGDATDAAYQEYVPDMAGQAGDAVQGAQDAVQGAGDSVQNAQDSATGAVEDFRNEHGL</sequence>
<organism evidence="2 3">
    <name type="scientific">Glycomyces terrestris</name>
    <dbReference type="NCBI Taxonomy" id="2493553"/>
    <lineage>
        <taxon>Bacteria</taxon>
        <taxon>Bacillati</taxon>
        <taxon>Actinomycetota</taxon>
        <taxon>Actinomycetes</taxon>
        <taxon>Glycomycetales</taxon>
        <taxon>Glycomycetaceae</taxon>
        <taxon>Glycomyces</taxon>
    </lineage>
</organism>
<dbReference type="AlphaFoldDB" id="A0A426UV60"/>
<keyword evidence="3" id="KW-1185">Reference proteome</keyword>
<name>A0A426UV60_9ACTN</name>
<evidence type="ECO:0000313" key="3">
    <source>
        <dbReference type="Proteomes" id="UP000277256"/>
    </source>
</evidence>
<evidence type="ECO:0000313" key="2">
    <source>
        <dbReference type="EMBL" id="RRR98204.1"/>
    </source>
</evidence>
<proteinExistence type="predicted"/>
<dbReference type="Proteomes" id="UP000277256">
    <property type="component" value="Unassembled WGS sequence"/>
</dbReference>
<comment type="caution">
    <text evidence="2">The sequence shown here is derived from an EMBL/GenBank/DDBJ whole genome shotgun (WGS) entry which is preliminary data.</text>
</comment>
<feature type="compositionally biased region" description="Low complexity" evidence="1">
    <location>
        <begin position="48"/>
        <end position="64"/>
    </location>
</feature>
<evidence type="ECO:0000256" key="1">
    <source>
        <dbReference type="SAM" id="MobiDB-lite"/>
    </source>
</evidence>
<dbReference type="OrthoDB" id="5198044at2"/>
<gene>
    <name evidence="2" type="ORF">EIW28_14900</name>
</gene>
<reference evidence="2 3" key="1">
    <citation type="submission" date="2018-12" db="EMBL/GenBank/DDBJ databases">
        <title>Glycomyces sp. YIM 121974 draft genome.</title>
        <authorList>
            <person name="Li Q."/>
        </authorList>
    </citation>
    <scope>NUCLEOTIDE SEQUENCE [LARGE SCALE GENOMIC DNA]</scope>
    <source>
        <strain evidence="2 3">YIM 121974</strain>
    </source>
</reference>
<accession>A0A426UV60</accession>
<protein>
    <recommendedName>
        <fullName evidence="4">Antitoxin</fullName>
    </recommendedName>
</protein>